<evidence type="ECO:0000313" key="6">
    <source>
        <dbReference type="Proteomes" id="UP000593735"/>
    </source>
</evidence>
<dbReference type="Proteomes" id="UP000593735">
    <property type="component" value="Chromosome"/>
</dbReference>
<feature type="domain" description="DNA mismatch repair MutH/Type II restriction enzyme Sau3AI" evidence="4">
    <location>
        <begin position="55"/>
        <end position="155"/>
    </location>
</feature>
<dbReference type="InterPro" id="IPR037057">
    <property type="entry name" value="DNA_rep_MutH/T2_RE_sf"/>
</dbReference>
<evidence type="ECO:0000256" key="3">
    <source>
        <dbReference type="ARBA" id="ARBA00022801"/>
    </source>
</evidence>
<dbReference type="RefSeq" id="WP_194370801.1">
    <property type="nucleotide sequence ID" value="NZ_CP063767.1"/>
</dbReference>
<dbReference type="InterPro" id="IPR011335">
    <property type="entry name" value="Restrct_endonuc-II-like"/>
</dbReference>
<dbReference type="CDD" id="cd22355">
    <property type="entry name" value="Sau3AI_C"/>
    <property type="match status" value="1"/>
</dbReference>
<dbReference type="Pfam" id="PF02976">
    <property type="entry name" value="MutH"/>
    <property type="match status" value="1"/>
</dbReference>
<dbReference type="NCBIfam" id="NF040973">
    <property type="entry name" value="restrict_Sau3AI"/>
    <property type="match status" value="1"/>
</dbReference>
<dbReference type="EMBL" id="CP063767">
    <property type="protein sequence ID" value="QOY60401.1"/>
    <property type="molecule type" value="Genomic_DNA"/>
</dbReference>
<evidence type="ECO:0000256" key="2">
    <source>
        <dbReference type="ARBA" id="ARBA00022759"/>
    </source>
</evidence>
<keyword evidence="6" id="KW-1185">Reference proteome</keyword>
<keyword evidence="2" id="KW-0255">Endonuclease</keyword>
<dbReference type="GO" id="GO:0003677">
    <property type="term" value="F:DNA binding"/>
    <property type="evidence" value="ECO:0007669"/>
    <property type="project" value="InterPro"/>
</dbReference>
<dbReference type="InterPro" id="IPR011337">
    <property type="entry name" value="DNA_rep_MutH/RE_typeII_Sau3AI"/>
</dbReference>
<dbReference type="KEGG" id="tio:INP52_08320"/>
<organism evidence="5 6">
    <name type="scientific">Thermophilibacter immobilis</name>
    <dbReference type="NCBI Taxonomy" id="2779519"/>
    <lineage>
        <taxon>Bacteria</taxon>
        <taxon>Bacillati</taxon>
        <taxon>Actinomycetota</taxon>
        <taxon>Coriobacteriia</taxon>
        <taxon>Coriobacteriales</taxon>
        <taxon>Atopobiaceae</taxon>
        <taxon>Thermophilibacter</taxon>
    </lineage>
</organism>
<dbReference type="Gene3D" id="3.40.600.10">
    <property type="entry name" value="DNA mismatch repair MutH/Restriction endonuclease, type II"/>
    <property type="match status" value="2"/>
</dbReference>
<name>A0A7S7M832_9ACTN</name>
<gene>
    <name evidence="5" type="ORF">INP52_08320</name>
</gene>
<keyword evidence="1" id="KW-0540">Nuclease</keyword>
<evidence type="ECO:0000313" key="5">
    <source>
        <dbReference type="EMBL" id="QOY60401.1"/>
    </source>
</evidence>
<dbReference type="SUPFAM" id="SSF52980">
    <property type="entry name" value="Restriction endonuclease-like"/>
    <property type="match status" value="2"/>
</dbReference>
<dbReference type="GO" id="GO:0004519">
    <property type="term" value="F:endonuclease activity"/>
    <property type="evidence" value="ECO:0007669"/>
    <property type="project" value="UniProtKB-KW"/>
</dbReference>
<keyword evidence="3" id="KW-0378">Hydrolase</keyword>
<evidence type="ECO:0000259" key="4">
    <source>
        <dbReference type="SMART" id="SM00927"/>
    </source>
</evidence>
<dbReference type="SMART" id="SM00927">
    <property type="entry name" value="MutH"/>
    <property type="match status" value="1"/>
</dbReference>
<accession>A0A7S7M832</accession>
<dbReference type="GO" id="GO:0016787">
    <property type="term" value="F:hydrolase activity"/>
    <property type="evidence" value="ECO:0007669"/>
    <property type="project" value="UniProtKB-KW"/>
</dbReference>
<dbReference type="CDD" id="cd22356">
    <property type="entry name" value="Sau3AI_N-like"/>
    <property type="match status" value="1"/>
</dbReference>
<protein>
    <submittedName>
        <fullName evidence="5">DNA mismatch repair protein</fullName>
    </submittedName>
</protein>
<evidence type="ECO:0000256" key="1">
    <source>
        <dbReference type="ARBA" id="ARBA00022722"/>
    </source>
</evidence>
<proteinExistence type="predicted"/>
<sequence>MDKGYDSYDIDSIVEYATKLEGKTLRQMTGLDAIADPHQRRGSFGNAVEEYYFKYPINSSQVPDFDKVGLELKTTPLKRNSSGELVAKERLVITNIDYMGIVNENFEESHFLKKTADVLLITYLYEKDKSPLDYTIELVARWGIPEEDFPQIRHDWETVVEKVRSGHAEDISGGDTLYLEACTKAANAEVRKRQPFSTVSAKPRAWALKASYMTTVQRKLLKAMSKIPRTRGEESMDLLALLHERFAPYFGKTELELEALFALSASKNLCARITNKILGVGEDSEIEEFQKAGIKPKTMRLKASGVPKEAVSFPAFRYDELVARPFENSAFLGYLQQKYLFVIYKEDKEGNYLLSDICFWQMPEKDLDEARLCYEQMQDNVRKGQAAISIKSADTRCCHVRPHGRNAEDVCPQPFGPPVVKKSFWLNQNYLKDEIESVLGEDDSESINPKNR</sequence>
<reference evidence="5 6" key="1">
    <citation type="submission" date="2020-10" db="EMBL/GenBank/DDBJ databases">
        <title>Olsenella immobilis sp.nov., isolated from the mud in a fermentation cellar used for the production of Chinese strong-flavoured liquor.</title>
        <authorList>
            <person name="Lu L."/>
        </authorList>
    </citation>
    <scope>NUCLEOTIDE SEQUENCE [LARGE SCALE GENOMIC DNA]</scope>
    <source>
        <strain evidence="5 6">LZLJ-2</strain>
    </source>
</reference>
<dbReference type="AlphaFoldDB" id="A0A7S7M832"/>